<dbReference type="PANTHER" id="PTHR47870:SF1">
    <property type="entry name" value="CYTOCHROME C-TYPE BIOGENESIS PROTEIN CCMH"/>
    <property type="match status" value="1"/>
</dbReference>
<reference evidence="5" key="1">
    <citation type="submission" date="2021-04" db="EMBL/GenBank/DDBJ databases">
        <title>The complete genome sequence of Caulobacter sp. S6.</title>
        <authorList>
            <person name="Tang Y."/>
            <person name="Ouyang W."/>
            <person name="Liu Q."/>
            <person name="Huang B."/>
            <person name="Guo Z."/>
            <person name="Lei P."/>
        </authorList>
    </citation>
    <scope>NUCLEOTIDE SEQUENCE</scope>
    <source>
        <strain evidence="5">S6</strain>
    </source>
</reference>
<feature type="region of interest" description="Disordered" evidence="3">
    <location>
        <begin position="282"/>
        <end position="305"/>
    </location>
</feature>
<dbReference type="InterPro" id="IPR051263">
    <property type="entry name" value="C-type_cytochrome_biogenesis"/>
</dbReference>
<keyword evidence="4" id="KW-1133">Transmembrane helix</keyword>
<name>A0A975FWI3_9CAUL</name>
<dbReference type="SUPFAM" id="SSF48452">
    <property type="entry name" value="TPR-like"/>
    <property type="match status" value="1"/>
</dbReference>
<dbReference type="AlphaFoldDB" id="A0A975FWI3"/>
<dbReference type="GO" id="GO:0005886">
    <property type="term" value="C:plasma membrane"/>
    <property type="evidence" value="ECO:0007669"/>
    <property type="project" value="TreeGrafter"/>
</dbReference>
<gene>
    <name evidence="5" type="primary">ccmI</name>
    <name evidence="5" type="ORF">KCG34_13460</name>
</gene>
<evidence type="ECO:0000256" key="1">
    <source>
        <dbReference type="ARBA" id="ARBA00004196"/>
    </source>
</evidence>
<keyword evidence="6" id="KW-1185">Reference proteome</keyword>
<evidence type="ECO:0000256" key="4">
    <source>
        <dbReference type="SAM" id="Phobius"/>
    </source>
</evidence>
<sequence>MILFWVAASLLASASAGLIIYRASRAAARAAGPGEDPTLVVYRRQLAEVEDLAGLGLISPEESRSTRTEAARRLLSAADAAEKPADGGANGRLAVLIIAIVAPLIALGIYIVVGSPGTPDQPFGRRLAVWRKQDPGQLDAQRMVAVLQAITDEKPGDPTPLTYLAEAEAASGDTFSAERNLQKALKLAPKKAELWMLYGQMVASDQPGDVLPDEARKAFQTAVTLAPQAMEPRYFLARDQIATGHVDQGLAGWKALRADLTSSDPRAQGLEQEILLVERDHALPPGERTTGPGGQGGEAAQQAGDQKAFIRAMVSRLAARLEANPNDPAGWARLVRSYSVLGDNSARDAALARARSLFKDRPGDLSPIEAAAR</sequence>
<evidence type="ECO:0000313" key="6">
    <source>
        <dbReference type="Proteomes" id="UP000676409"/>
    </source>
</evidence>
<dbReference type="Proteomes" id="UP000676409">
    <property type="component" value="Chromosome"/>
</dbReference>
<keyword evidence="4" id="KW-0812">Transmembrane</keyword>
<keyword evidence="2" id="KW-0201">Cytochrome c-type biogenesis</keyword>
<dbReference type="GO" id="GO:0030313">
    <property type="term" value="C:cell envelope"/>
    <property type="evidence" value="ECO:0007669"/>
    <property type="project" value="UniProtKB-SubCell"/>
</dbReference>
<comment type="subcellular location">
    <subcellularLocation>
        <location evidence="1">Cell envelope</location>
    </subcellularLocation>
</comment>
<dbReference type="Gene3D" id="1.25.40.10">
    <property type="entry name" value="Tetratricopeptide repeat domain"/>
    <property type="match status" value="2"/>
</dbReference>
<accession>A0A975FWI3</accession>
<feature type="transmembrane region" description="Helical" evidence="4">
    <location>
        <begin position="93"/>
        <end position="113"/>
    </location>
</feature>
<organism evidence="5 6">
    <name type="scientific">Phenylobacterium montanum</name>
    <dbReference type="NCBI Taxonomy" id="2823693"/>
    <lineage>
        <taxon>Bacteria</taxon>
        <taxon>Pseudomonadati</taxon>
        <taxon>Pseudomonadota</taxon>
        <taxon>Alphaproteobacteria</taxon>
        <taxon>Caulobacterales</taxon>
        <taxon>Caulobacteraceae</taxon>
        <taxon>Phenylobacterium</taxon>
    </lineage>
</organism>
<dbReference type="KEGG" id="caul:KCG34_13460"/>
<keyword evidence="4" id="KW-0472">Membrane</keyword>
<dbReference type="NCBIfam" id="TIGR03142">
    <property type="entry name" value="cytochro_ccmI"/>
    <property type="match status" value="1"/>
</dbReference>
<proteinExistence type="predicted"/>
<dbReference type="PANTHER" id="PTHR47870">
    <property type="entry name" value="CYTOCHROME C-TYPE BIOGENESIS PROTEIN CCMH"/>
    <property type="match status" value="1"/>
</dbReference>
<dbReference type="EMBL" id="CP073078">
    <property type="protein sequence ID" value="QUD86108.1"/>
    <property type="molecule type" value="Genomic_DNA"/>
</dbReference>
<dbReference type="InterPro" id="IPR017560">
    <property type="entry name" value="Cyt_c_biogenesis_CcmI"/>
</dbReference>
<protein>
    <submittedName>
        <fullName evidence="5">C-type cytochrome biogenesis protein CcmI</fullName>
    </submittedName>
</protein>
<evidence type="ECO:0000313" key="5">
    <source>
        <dbReference type="EMBL" id="QUD86108.1"/>
    </source>
</evidence>
<evidence type="ECO:0000256" key="3">
    <source>
        <dbReference type="SAM" id="MobiDB-lite"/>
    </source>
</evidence>
<dbReference type="InterPro" id="IPR011990">
    <property type="entry name" value="TPR-like_helical_dom_sf"/>
</dbReference>
<evidence type="ECO:0000256" key="2">
    <source>
        <dbReference type="ARBA" id="ARBA00022748"/>
    </source>
</evidence>
<dbReference type="GO" id="GO:0017004">
    <property type="term" value="P:cytochrome complex assembly"/>
    <property type="evidence" value="ECO:0007669"/>
    <property type="project" value="UniProtKB-KW"/>
</dbReference>
<dbReference type="RefSeq" id="WP_211936160.1">
    <property type="nucleotide sequence ID" value="NZ_CP073078.1"/>
</dbReference>